<feature type="domain" description="Methyltransferase type 12" evidence="2">
    <location>
        <begin position="88"/>
        <end position="206"/>
    </location>
</feature>
<protein>
    <recommendedName>
        <fullName evidence="2">Methyltransferase type 12 domain-containing protein</fullName>
    </recommendedName>
</protein>
<dbReference type="Proteomes" id="UP000094236">
    <property type="component" value="Unassembled WGS sequence"/>
</dbReference>
<dbReference type="OrthoDB" id="3647at2759"/>
<dbReference type="EMBL" id="KV454012">
    <property type="protein sequence ID" value="ODV96718.1"/>
    <property type="molecule type" value="Genomic_DNA"/>
</dbReference>
<organism evidence="3 4">
    <name type="scientific">Pachysolen tannophilus NRRL Y-2460</name>
    <dbReference type="NCBI Taxonomy" id="669874"/>
    <lineage>
        <taxon>Eukaryota</taxon>
        <taxon>Fungi</taxon>
        <taxon>Dikarya</taxon>
        <taxon>Ascomycota</taxon>
        <taxon>Saccharomycotina</taxon>
        <taxon>Pichiomycetes</taxon>
        <taxon>Pachysolenaceae</taxon>
        <taxon>Pachysolen</taxon>
    </lineage>
</organism>
<dbReference type="InterPro" id="IPR013217">
    <property type="entry name" value="Methyltransf_12"/>
</dbReference>
<gene>
    <name evidence="3" type="ORF">PACTADRAFT_48536</name>
</gene>
<name>A0A1E4TYH7_PACTA</name>
<accession>A0A1E4TYH7</accession>
<dbReference type="AlphaFoldDB" id="A0A1E4TYH7"/>
<evidence type="ECO:0000313" key="3">
    <source>
        <dbReference type="EMBL" id="ODV96718.1"/>
    </source>
</evidence>
<dbReference type="GO" id="GO:0016740">
    <property type="term" value="F:transferase activity"/>
    <property type="evidence" value="ECO:0007669"/>
    <property type="project" value="UniProtKB-KW"/>
</dbReference>
<reference evidence="4" key="1">
    <citation type="submission" date="2016-05" db="EMBL/GenBank/DDBJ databases">
        <title>Comparative genomics of biotechnologically important yeasts.</title>
        <authorList>
            <consortium name="DOE Joint Genome Institute"/>
            <person name="Riley R."/>
            <person name="Haridas S."/>
            <person name="Wolfe K.H."/>
            <person name="Lopes M.R."/>
            <person name="Hittinger C.T."/>
            <person name="Goker M."/>
            <person name="Salamov A."/>
            <person name="Wisecaver J."/>
            <person name="Long T.M."/>
            <person name="Aerts A.L."/>
            <person name="Barry K."/>
            <person name="Choi C."/>
            <person name="Clum A."/>
            <person name="Coughlan A.Y."/>
            <person name="Deshpande S."/>
            <person name="Douglass A.P."/>
            <person name="Hanson S.J."/>
            <person name="Klenk H.-P."/>
            <person name="Labutti K."/>
            <person name="Lapidus A."/>
            <person name="Lindquist E."/>
            <person name="Lipzen A."/>
            <person name="Meier-Kolthoff J.P."/>
            <person name="Ohm R.A."/>
            <person name="Otillar R.P."/>
            <person name="Pangilinan J."/>
            <person name="Peng Y."/>
            <person name="Rokas A."/>
            <person name="Rosa C.A."/>
            <person name="Scheuner C."/>
            <person name="Sibirny A.A."/>
            <person name="Slot J.C."/>
            <person name="Stielow J.B."/>
            <person name="Sun H."/>
            <person name="Kurtzman C.P."/>
            <person name="Blackwell M."/>
            <person name="Grigoriev I.V."/>
            <person name="Jeffries T.W."/>
        </authorList>
    </citation>
    <scope>NUCLEOTIDE SEQUENCE [LARGE SCALE GENOMIC DNA]</scope>
    <source>
        <strain evidence="4">NRRL Y-2460</strain>
    </source>
</reference>
<dbReference type="Gene3D" id="3.40.50.150">
    <property type="entry name" value="Vaccinia Virus protein VP39"/>
    <property type="match status" value="1"/>
</dbReference>
<dbReference type="CDD" id="cd02440">
    <property type="entry name" value="AdoMet_MTases"/>
    <property type="match status" value="1"/>
</dbReference>
<sequence>MSHSEARSLNIKHFSQEKADDYDKRMEIANQSLVLSKILLSVGTSYIDELPKIDLSDVDLTVRIDRSLFLRGISDGGIFRSKEGLKILDFACGTGLVTYDIASHLLPNSKIVGIDISQPVLNNFNDRFKFCNSFENFFYKNGIEVVSYRYDILDNTFNVRNSLEEPKELNQAKFDIVYCTISYHHLEDIDQITARLSGYLAPNGTLIILDFYNSDIELQNHHDHHINNNEAVRQLHGISRKKLLDTFGKAGLVDIRVEPVAKLKMYRAAKFIKNHCSKENVEKLEKNELKMFQILEADGTRTKTYLVENELVMAIGKKGN</sequence>
<dbReference type="Pfam" id="PF08242">
    <property type="entry name" value="Methyltransf_12"/>
    <property type="match status" value="1"/>
</dbReference>
<evidence type="ECO:0000313" key="4">
    <source>
        <dbReference type="Proteomes" id="UP000094236"/>
    </source>
</evidence>
<evidence type="ECO:0000256" key="1">
    <source>
        <dbReference type="ARBA" id="ARBA00022679"/>
    </source>
</evidence>
<proteinExistence type="predicted"/>
<dbReference type="PANTHER" id="PTHR43861:SF3">
    <property type="entry name" value="PUTATIVE (AFU_ORTHOLOGUE AFUA_2G14390)-RELATED"/>
    <property type="match status" value="1"/>
</dbReference>
<dbReference type="PANTHER" id="PTHR43861">
    <property type="entry name" value="TRANS-ACONITATE 2-METHYLTRANSFERASE-RELATED"/>
    <property type="match status" value="1"/>
</dbReference>
<keyword evidence="4" id="KW-1185">Reference proteome</keyword>
<evidence type="ECO:0000259" key="2">
    <source>
        <dbReference type="Pfam" id="PF08242"/>
    </source>
</evidence>
<dbReference type="InterPro" id="IPR029063">
    <property type="entry name" value="SAM-dependent_MTases_sf"/>
</dbReference>
<dbReference type="SUPFAM" id="SSF53335">
    <property type="entry name" value="S-adenosyl-L-methionine-dependent methyltransferases"/>
    <property type="match status" value="1"/>
</dbReference>
<dbReference type="STRING" id="669874.A0A1E4TYH7"/>
<keyword evidence="1" id="KW-0808">Transferase</keyword>